<proteinExistence type="predicted"/>
<evidence type="ECO:0000313" key="2">
    <source>
        <dbReference type="EMBL" id="SFU94061.1"/>
    </source>
</evidence>
<sequence>MPSFWERWMPDEYVASVHDIDLDRLHRQGRRLILCDLDNTLVPWNDPQVPEALRAWIRRGQALGFSFCIVSNNRGPRVSRFAKESGLPHIAAARKPKPAAFQEAMRRFDARPEETVMVGDQLFTDVRGGNRCGLHTILVLPIHRREWWGTKVLRIAERFVLNRLRGRGLRAPERQAGQAERSGQDWLRDRS</sequence>
<dbReference type="EMBL" id="FPBV01000014">
    <property type="protein sequence ID" value="SFU94061.1"/>
    <property type="molecule type" value="Genomic_DNA"/>
</dbReference>
<dbReference type="InterPro" id="IPR010021">
    <property type="entry name" value="PGPP1/Gep4"/>
</dbReference>
<reference evidence="3" key="1">
    <citation type="submission" date="2016-10" db="EMBL/GenBank/DDBJ databases">
        <authorList>
            <person name="Varghese N."/>
        </authorList>
    </citation>
    <scope>NUCLEOTIDE SEQUENCE [LARGE SCALE GENOMIC DNA]</scope>
    <source>
        <strain evidence="3">DSM 17980</strain>
    </source>
</reference>
<dbReference type="NCBIfam" id="TIGR01668">
    <property type="entry name" value="YqeG_hyp_ppase"/>
    <property type="match status" value="1"/>
</dbReference>
<dbReference type="eggNOG" id="COG2179">
    <property type="taxonomic scope" value="Bacteria"/>
</dbReference>
<accession>A0A1I7K9G2</accession>
<dbReference type="InterPro" id="IPR006549">
    <property type="entry name" value="HAD-SF_hydro_IIIA"/>
</dbReference>
<gene>
    <name evidence="2" type="ORF">SAMN05421543_11485</name>
</gene>
<dbReference type="Pfam" id="PF13242">
    <property type="entry name" value="Hydrolase_like"/>
    <property type="match status" value="1"/>
</dbReference>
<dbReference type="Proteomes" id="UP000183508">
    <property type="component" value="Unassembled WGS sequence"/>
</dbReference>
<dbReference type="PANTHER" id="PTHR19288">
    <property type="entry name" value="4-NITROPHENYLPHOSPHATASE-RELATED"/>
    <property type="match status" value="1"/>
</dbReference>
<dbReference type="Gene3D" id="3.40.50.1000">
    <property type="entry name" value="HAD superfamily/HAD-like"/>
    <property type="match status" value="1"/>
</dbReference>
<keyword evidence="3" id="KW-1185">Reference proteome</keyword>
<dbReference type="NCBIfam" id="TIGR01549">
    <property type="entry name" value="HAD-SF-IA-v1"/>
    <property type="match status" value="1"/>
</dbReference>
<feature type="compositionally biased region" description="Basic and acidic residues" evidence="1">
    <location>
        <begin position="182"/>
        <end position="191"/>
    </location>
</feature>
<dbReference type="STRING" id="392015.SAMN05421543_11485"/>
<evidence type="ECO:0000313" key="3">
    <source>
        <dbReference type="Proteomes" id="UP000183508"/>
    </source>
</evidence>
<dbReference type="AlphaFoldDB" id="A0A1I7K9G2"/>
<dbReference type="InterPro" id="IPR023214">
    <property type="entry name" value="HAD_sf"/>
</dbReference>
<feature type="region of interest" description="Disordered" evidence="1">
    <location>
        <begin position="172"/>
        <end position="191"/>
    </location>
</feature>
<protein>
    <recommendedName>
        <fullName evidence="4">YqeG family HAD IIIA-type phosphatase</fullName>
    </recommendedName>
</protein>
<dbReference type="GO" id="GO:0008962">
    <property type="term" value="F:phosphatidylglycerophosphatase activity"/>
    <property type="evidence" value="ECO:0007669"/>
    <property type="project" value="InterPro"/>
</dbReference>
<organism evidence="2 3">
    <name type="scientific">Alicyclobacillus macrosporangiidus</name>
    <dbReference type="NCBI Taxonomy" id="392015"/>
    <lineage>
        <taxon>Bacteria</taxon>
        <taxon>Bacillati</taxon>
        <taxon>Bacillota</taxon>
        <taxon>Bacilli</taxon>
        <taxon>Bacillales</taxon>
        <taxon>Alicyclobacillaceae</taxon>
        <taxon>Alicyclobacillus</taxon>
    </lineage>
</organism>
<dbReference type="OrthoDB" id="9787572at2"/>
<dbReference type="InterPro" id="IPR036412">
    <property type="entry name" value="HAD-like_sf"/>
</dbReference>
<dbReference type="NCBIfam" id="TIGR01662">
    <property type="entry name" value="HAD-SF-IIIA"/>
    <property type="match status" value="1"/>
</dbReference>
<dbReference type="GO" id="GO:0005737">
    <property type="term" value="C:cytoplasm"/>
    <property type="evidence" value="ECO:0007669"/>
    <property type="project" value="TreeGrafter"/>
</dbReference>
<evidence type="ECO:0008006" key="4">
    <source>
        <dbReference type="Google" id="ProtNLM"/>
    </source>
</evidence>
<dbReference type="SUPFAM" id="SSF56784">
    <property type="entry name" value="HAD-like"/>
    <property type="match status" value="1"/>
</dbReference>
<evidence type="ECO:0000256" key="1">
    <source>
        <dbReference type="SAM" id="MobiDB-lite"/>
    </source>
</evidence>
<dbReference type="InterPro" id="IPR006439">
    <property type="entry name" value="HAD-SF_hydro_IA"/>
</dbReference>
<name>A0A1I7K9G2_9BACL</name>
<dbReference type="PANTHER" id="PTHR19288:SF25">
    <property type="entry name" value="PHOSPHATIDYLGLYCEROPHOSPHATASE GEP4, MITOCHONDRIAL"/>
    <property type="match status" value="1"/>
</dbReference>
<dbReference type="RefSeq" id="WP_074953747.1">
    <property type="nucleotide sequence ID" value="NZ_FPBV01000014.1"/>
</dbReference>